<gene>
    <name evidence="4" type="ORF">CA982_17845</name>
</gene>
<evidence type="ECO:0000256" key="1">
    <source>
        <dbReference type="ARBA" id="ARBA00022612"/>
    </source>
</evidence>
<keyword evidence="1" id="KW-1188">Viral release from host cell</keyword>
<protein>
    <submittedName>
        <fullName evidence="4">Phage tail tape measure protein</fullName>
    </submittedName>
</protein>
<dbReference type="PANTHER" id="PTHR37813">
    <property type="entry name" value="FELS-2 PROPHAGE PROTEIN"/>
    <property type="match status" value="1"/>
</dbReference>
<dbReference type="RefSeq" id="WP_144066049.1">
    <property type="nucleotide sequence ID" value="NZ_NGFO01000022.1"/>
</dbReference>
<dbReference type="InterPro" id="IPR010090">
    <property type="entry name" value="Phage_tape_meas"/>
</dbReference>
<evidence type="ECO:0000313" key="4">
    <source>
        <dbReference type="EMBL" id="OUC77288.1"/>
    </source>
</evidence>
<sequence>MPELATAWVSVIADTRQIPGQIRRAFGETDRIAQQQGQRAGRSFSGAFGTSLKAAGAIAGAAGGIAAVGAAMRSSIGAGMDFTGALNTLQAVSGATAQQVAEVGRRARELGTDSQLASTSSIDAANAMLELAKGGFTVEQSMQAARGTLQLAAAAQISAAEAATIQSQALQAFGQDATYAGKTADILANAANASSAEITDVAQALQQSGTVANQFGLSMSDTAASIALLANAGIKGSDAGTLLKSTLLALTDQSDQAETVMKQLGLTVYDSQGRFVGMESLFGQLNAASERMTDQQYQQATAILFGSDAMRLSGLAAQVGADGFSQMRAAMEKSGSAADVAAAKMQGLPGAWEKLKNSAQDAGLAFYDVVEGPLTSAANAAANVLGDLVSDAEDAGKGVRAAFDDSRVQSFLASVRNDGASAFAGITQAATGLAPVIEQNLKSAATIAGALGVSTWTVFLEVVRAATTVIEGLTPVLSTLATFTSNNAGLATAMVGAFLAWKLIPPVMSRVQSALAPVTSGLSNARTAGQNFIQTNTAMSQGLAQNRALLMQMAGVVQTANGRWQTLSGQSLTAAQAMQRMNTVAASGVTTFGRFGSAISQIGSHVPVVTRMQAAFVNTAISANQFGRTLGVAAAASTGLRSAGSAMMGVFGGPLGAAVAGATVYLGLAASAHAENTQKARAQSQAVKDLAASEVALGSALSQSRGAMSQDVWGKAGEQLTAYQQTLKTTADQHKSTWDQLKEIGGIGKILFHTNDELNQTSERAMAAQKAMTDLGMTNEEVARAVYGTEGQWKLVSDRLAGMGEGGVMAAANLAHMRREFEGQQASASRVTPGVTELGDAMRLLGDKSADAADKSRALRAALEALNPARSKGEAIAQHNEIMQRITASTKEAIDRTQGFGKALLDVQFGVNTSTTNGQQLRKSLMDIVDATESAAVKGADMAERNRLNGEALQQLARQYGLTVEQIRGAADQLGLDDIEISVAMKDLTPGGLLHQLTAISTAWRGVPEGQKTVTVDRDQVSDETEAWLNRVGASVKQIPNSKQVTITAKDDDAKAKVLLLTQNLSVLNAMKVDPKLNLETSLFQARNTEAIGALQALDKTFVSGRAGLMIDELLAGKQFSMQELQILSQTTADPAVHLLIDQLLQNATIANKALDDLARKRNAQIQIDFIRGLTAPAPVDNPQQFGANFDRNLQELGRRQQGAYADGGIRTYAEGGIAALARYANGGHLTEPQILPGRGAGSLYTTAMGPAIAAEGETGGEAWIPLGLGKRARSTSILATVADLFGLTLFPKDQLPSNISGLFGALAGGAVKGALKGVDGVRKFADGGILRSLADGVGASRPLTGAPYVWGGTNWGDCSGTMSAFARMAAGLDPFGGRFSTATMGAQIQQMGGQLGRGGSGDMRFGWVNGGPGGGHTAGTLPDGTNVEMGGGNGGGMVGGSAAGADDPQFSEHAFFRVESPYNPGTGVPGDPGGWVQRPDGTWVQNAPTGSFGSSGSTGGSGEDKTLSGRLGNAASAFVSGQITDLFNVLSINDQPGWLAAITEYENQQRQAQSGSGSKGTDPMVKQQYEDAKLKSKQDFENAKLQRKRTHDTALAKLRSELDAKRISEAEYDRRVADLKRKHEDTELAKKQEFDQKTLEAKQKFDQLKTTPNQPNTPGQAPTVRDPGTTRPAPGQDLGRGPTAGLPATGSAIKDAFRSGLREAWRQGPPWDATDWIINKESGWDMNARNGKYFGGGQFSPEVWAAAGKTPTADARTQGEVFDNYVGSPRYGDPLKAKEHHVNAGWYERGGVIHEGANIMLNGLGHKETALPFDPRDLKASLDRGGSSSSEAVVAKLDQLLQVLAHNVRGTTYNVSDDRSLKQAQRSEKQRIATTLAGL</sequence>
<feature type="region of interest" description="Disordered" evidence="2">
    <location>
        <begin position="1646"/>
        <end position="1691"/>
    </location>
</feature>
<accession>A0A243Q9I7</accession>
<dbReference type="Proteomes" id="UP000194632">
    <property type="component" value="Unassembled WGS sequence"/>
</dbReference>
<comment type="caution">
    <text evidence="4">The sequence shown here is derived from an EMBL/GenBank/DDBJ whole genome shotgun (WGS) entry which is preliminary data.</text>
</comment>
<feature type="region of interest" description="Disordered" evidence="2">
    <location>
        <begin position="1460"/>
        <end position="1509"/>
    </location>
</feature>
<evidence type="ECO:0000259" key="3">
    <source>
        <dbReference type="Pfam" id="PF10145"/>
    </source>
</evidence>
<keyword evidence="5" id="KW-1185">Reference proteome</keyword>
<reference evidence="4 5" key="1">
    <citation type="submission" date="2017-05" db="EMBL/GenBank/DDBJ databases">
        <title>Biotechnological potential of actinobacteria isolated from South African environments.</title>
        <authorList>
            <person name="Le Roes-Hill M."/>
            <person name="Prins A."/>
            <person name="Durrell K.A."/>
        </authorList>
    </citation>
    <scope>NUCLEOTIDE SEQUENCE [LARGE SCALE GENOMIC DNA]</scope>
    <source>
        <strain evidence="4">BS2</strain>
    </source>
</reference>
<evidence type="ECO:0000256" key="2">
    <source>
        <dbReference type="SAM" id="MobiDB-lite"/>
    </source>
</evidence>
<dbReference type="Pfam" id="PF10145">
    <property type="entry name" value="PhageMin_Tail"/>
    <property type="match status" value="1"/>
</dbReference>
<dbReference type="STRING" id="417102.CA982_17845"/>
<feature type="domain" description="Phage tail tape measure protein" evidence="3">
    <location>
        <begin position="106"/>
        <end position="306"/>
    </location>
</feature>
<dbReference type="NCBIfam" id="TIGR01760">
    <property type="entry name" value="tape_meas_TP901"/>
    <property type="match status" value="1"/>
</dbReference>
<dbReference type="OrthoDB" id="4362137at2"/>
<organism evidence="4 5">
    <name type="scientific">Gordonia lacunae</name>
    <dbReference type="NCBI Taxonomy" id="417102"/>
    <lineage>
        <taxon>Bacteria</taxon>
        <taxon>Bacillati</taxon>
        <taxon>Actinomycetota</taxon>
        <taxon>Actinomycetes</taxon>
        <taxon>Mycobacteriales</taxon>
        <taxon>Gordoniaceae</taxon>
        <taxon>Gordonia</taxon>
    </lineage>
</organism>
<proteinExistence type="predicted"/>
<name>A0A243Q9I7_9ACTN</name>
<dbReference type="PANTHER" id="PTHR37813:SF1">
    <property type="entry name" value="FELS-2 PROPHAGE PROTEIN"/>
    <property type="match status" value="1"/>
</dbReference>
<evidence type="ECO:0000313" key="5">
    <source>
        <dbReference type="Proteomes" id="UP000194632"/>
    </source>
</evidence>
<feature type="compositionally biased region" description="Polar residues" evidence="2">
    <location>
        <begin position="1649"/>
        <end position="1661"/>
    </location>
</feature>
<dbReference type="EMBL" id="NGFO01000022">
    <property type="protein sequence ID" value="OUC77288.1"/>
    <property type="molecule type" value="Genomic_DNA"/>
</dbReference>